<dbReference type="UniPathway" id="UPA00219"/>
<gene>
    <name evidence="9" type="primary">murD</name>
    <name evidence="13" type="ORF">FGD71_037560</name>
</gene>
<evidence type="ECO:0000256" key="7">
    <source>
        <dbReference type="ARBA" id="ARBA00022840"/>
    </source>
</evidence>
<dbReference type="Pfam" id="PF08245">
    <property type="entry name" value="Mur_ligase_M"/>
    <property type="match status" value="1"/>
</dbReference>
<evidence type="ECO:0000256" key="2">
    <source>
        <dbReference type="ARBA" id="ARBA00004752"/>
    </source>
</evidence>
<dbReference type="GO" id="GO:0008360">
    <property type="term" value="P:regulation of cell shape"/>
    <property type="evidence" value="ECO:0007669"/>
    <property type="project" value="UniProtKB-KW"/>
</dbReference>
<comment type="catalytic activity">
    <reaction evidence="9 10">
        <text>UDP-N-acetyl-alpha-D-muramoyl-L-alanine + D-glutamate + ATP = UDP-N-acetyl-alpha-D-muramoyl-L-alanyl-D-glutamate + ADP + phosphate + H(+)</text>
        <dbReference type="Rhea" id="RHEA:16429"/>
        <dbReference type="ChEBI" id="CHEBI:15378"/>
        <dbReference type="ChEBI" id="CHEBI:29986"/>
        <dbReference type="ChEBI" id="CHEBI:30616"/>
        <dbReference type="ChEBI" id="CHEBI:43474"/>
        <dbReference type="ChEBI" id="CHEBI:83898"/>
        <dbReference type="ChEBI" id="CHEBI:83900"/>
        <dbReference type="ChEBI" id="CHEBI:456216"/>
        <dbReference type="EC" id="6.3.2.9"/>
    </reaction>
</comment>
<dbReference type="SUPFAM" id="SSF53244">
    <property type="entry name" value="MurD-like peptide ligases, peptide-binding domain"/>
    <property type="match status" value="1"/>
</dbReference>
<keyword evidence="8 9" id="KW-0131">Cell cycle</keyword>
<dbReference type="Pfam" id="PF02875">
    <property type="entry name" value="Mur_ligase_C"/>
    <property type="match status" value="1"/>
</dbReference>
<evidence type="ECO:0000256" key="3">
    <source>
        <dbReference type="ARBA" id="ARBA00022490"/>
    </source>
</evidence>
<organism evidence="13 14">
    <name type="scientific">Streptomyces sporangiiformans</name>
    <dbReference type="NCBI Taxonomy" id="2315329"/>
    <lineage>
        <taxon>Bacteria</taxon>
        <taxon>Bacillati</taxon>
        <taxon>Actinomycetota</taxon>
        <taxon>Actinomycetes</taxon>
        <taxon>Kitasatosporales</taxon>
        <taxon>Streptomycetaceae</taxon>
        <taxon>Streptomyces</taxon>
    </lineage>
</organism>
<comment type="subcellular location">
    <subcellularLocation>
        <location evidence="1 9 10">Cytoplasm</location>
    </subcellularLocation>
</comment>
<keyword evidence="9 10" id="KW-0573">Peptidoglycan synthesis</keyword>
<dbReference type="Pfam" id="PF21799">
    <property type="entry name" value="MurD-like_N"/>
    <property type="match status" value="1"/>
</dbReference>
<evidence type="ECO:0000256" key="8">
    <source>
        <dbReference type="ARBA" id="ARBA00023306"/>
    </source>
</evidence>
<name>A0A505D0E5_9ACTN</name>
<evidence type="ECO:0000259" key="11">
    <source>
        <dbReference type="Pfam" id="PF02875"/>
    </source>
</evidence>
<dbReference type="GO" id="GO:0005737">
    <property type="term" value="C:cytoplasm"/>
    <property type="evidence" value="ECO:0007669"/>
    <property type="project" value="UniProtKB-SubCell"/>
</dbReference>
<comment type="pathway">
    <text evidence="2 9 10">Cell wall biogenesis; peptidoglycan biosynthesis.</text>
</comment>
<reference evidence="13 14" key="1">
    <citation type="submission" date="2019-06" db="EMBL/GenBank/DDBJ databases">
        <title>Streptomyces sporangiiformans sp. nov., a novel actinomycete isolated from soil in Mount Song.</title>
        <authorList>
            <person name="Han L."/>
        </authorList>
    </citation>
    <scope>NUCLEOTIDE SEQUENCE [LARGE SCALE GENOMIC DNA]</scope>
    <source>
        <strain evidence="13 14">NEAU-SSA 1</strain>
    </source>
</reference>
<dbReference type="GO" id="GO:0051301">
    <property type="term" value="P:cell division"/>
    <property type="evidence" value="ECO:0007669"/>
    <property type="project" value="UniProtKB-KW"/>
</dbReference>
<keyword evidence="4 9" id="KW-0436">Ligase</keyword>
<keyword evidence="5 9" id="KW-0132">Cell division</keyword>
<evidence type="ECO:0000256" key="1">
    <source>
        <dbReference type="ARBA" id="ARBA00004496"/>
    </source>
</evidence>
<dbReference type="SUPFAM" id="SSF53623">
    <property type="entry name" value="MurD-like peptide ligases, catalytic domain"/>
    <property type="match status" value="1"/>
</dbReference>
<protein>
    <recommendedName>
        <fullName evidence="9 10">UDP-N-acetylmuramoylalanine--D-glutamate ligase</fullName>
        <ecNumber evidence="9 10">6.3.2.9</ecNumber>
    </recommendedName>
    <alternativeName>
        <fullName evidence="9">D-glutamic acid-adding enzyme</fullName>
    </alternativeName>
    <alternativeName>
        <fullName evidence="9">UDP-N-acetylmuramoyl-L-alanyl-D-glutamate synthetase</fullName>
    </alternativeName>
</protein>
<feature type="domain" description="Mur ligase C-terminal" evidence="11">
    <location>
        <begin position="328"/>
        <end position="447"/>
    </location>
</feature>
<evidence type="ECO:0000256" key="10">
    <source>
        <dbReference type="RuleBase" id="RU003664"/>
    </source>
</evidence>
<dbReference type="EC" id="6.3.2.9" evidence="9 10"/>
<dbReference type="HAMAP" id="MF_00639">
    <property type="entry name" value="MurD"/>
    <property type="match status" value="1"/>
</dbReference>
<dbReference type="InterPro" id="IPR004101">
    <property type="entry name" value="Mur_ligase_C"/>
</dbReference>
<feature type="binding site" evidence="9">
    <location>
        <begin position="123"/>
        <end position="129"/>
    </location>
    <ligand>
        <name>ATP</name>
        <dbReference type="ChEBI" id="CHEBI:30616"/>
    </ligand>
</feature>
<evidence type="ECO:0000313" key="13">
    <source>
        <dbReference type="EMBL" id="TPQ17234.1"/>
    </source>
</evidence>
<keyword evidence="3 9" id="KW-0963">Cytoplasm</keyword>
<comment type="function">
    <text evidence="9 10">Cell wall formation. Catalyzes the addition of glutamate to the nucleotide precursor UDP-N-acetylmuramoyl-L-alanine (UMA).</text>
</comment>
<dbReference type="GO" id="GO:0005524">
    <property type="term" value="F:ATP binding"/>
    <property type="evidence" value="ECO:0007669"/>
    <property type="project" value="UniProtKB-UniRule"/>
</dbReference>
<proteinExistence type="inferred from homology"/>
<evidence type="ECO:0000256" key="9">
    <source>
        <dbReference type="HAMAP-Rule" id="MF_00639"/>
    </source>
</evidence>
<evidence type="ECO:0000259" key="12">
    <source>
        <dbReference type="Pfam" id="PF08245"/>
    </source>
</evidence>
<dbReference type="GO" id="GO:0071555">
    <property type="term" value="P:cell wall organization"/>
    <property type="evidence" value="ECO:0007669"/>
    <property type="project" value="UniProtKB-KW"/>
</dbReference>
<dbReference type="Gene3D" id="3.40.1190.10">
    <property type="entry name" value="Mur-like, catalytic domain"/>
    <property type="match status" value="1"/>
</dbReference>
<keyword evidence="9 10" id="KW-0133">Cell shape</keyword>
<dbReference type="GO" id="GO:0008764">
    <property type="term" value="F:UDP-N-acetylmuramoylalanine-D-glutamate ligase activity"/>
    <property type="evidence" value="ECO:0007669"/>
    <property type="project" value="UniProtKB-UniRule"/>
</dbReference>
<dbReference type="PANTHER" id="PTHR43692">
    <property type="entry name" value="UDP-N-ACETYLMURAMOYLALANINE--D-GLUTAMATE LIGASE"/>
    <property type="match status" value="1"/>
</dbReference>
<dbReference type="EMBL" id="VCHX02000301">
    <property type="protein sequence ID" value="TPQ17234.1"/>
    <property type="molecule type" value="Genomic_DNA"/>
</dbReference>
<dbReference type="OrthoDB" id="9809796at2"/>
<dbReference type="RefSeq" id="WP_119105027.1">
    <property type="nucleotide sequence ID" value="NZ_QXMJ01000301.1"/>
</dbReference>
<feature type="domain" description="Mur ligase central" evidence="12">
    <location>
        <begin position="121"/>
        <end position="306"/>
    </location>
</feature>
<dbReference type="InterPro" id="IPR005762">
    <property type="entry name" value="MurD"/>
</dbReference>
<evidence type="ECO:0000256" key="5">
    <source>
        <dbReference type="ARBA" id="ARBA00022618"/>
    </source>
</evidence>
<dbReference type="SUPFAM" id="SSF51984">
    <property type="entry name" value="MurCD N-terminal domain"/>
    <property type="match status" value="1"/>
</dbReference>
<comment type="caution">
    <text evidence="13">The sequence shown here is derived from an EMBL/GenBank/DDBJ whole genome shotgun (WGS) entry which is preliminary data.</text>
</comment>
<accession>A0A505D0E5</accession>
<keyword evidence="14" id="KW-1185">Reference proteome</keyword>
<dbReference type="InterPro" id="IPR036565">
    <property type="entry name" value="Mur-like_cat_sf"/>
</dbReference>
<dbReference type="InterPro" id="IPR036615">
    <property type="entry name" value="Mur_ligase_C_dom_sf"/>
</dbReference>
<dbReference type="InterPro" id="IPR013221">
    <property type="entry name" value="Mur_ligase_cen"/>
</dbReference>
<dbReference type="GO" id="GO:0004326">
    <property type="term" value="F:tetrahydrofolylpolyglutamate synthase activity"/>
    <property type="evidence" value="ECO:0007669"/>
    <property type="project" value="InterPro"/>
</dbReference>
<dbReference type="AlphaFoldDB" id="A0A505D0E5"/>
<dbReference type="PROSITE" id="PS01011">
    <property type="entry name" value="FOLYLPOLYGLU_SYNT_1"/>
    <property type="match status" value="1"/>
</dbReference>
<dbReference type="GO" id="GO:0009252">
    <property type="term" value="P:peptidoglycan biosynthetic process"/>
    <property type="evidence" value="ECO:0007669"/>
    <property type="project" value="UniProtKB-UniRule"/>
</dbReference>
<dbReference type="InterPro" id="IPR018109">
    <property type="entry name" value="Folylpolyglutamate_synth_CS"/>
</dbReference>
<sequence>MGSRQVTTWAGRNITVAGLGVSGISAARALAGFGASVTVVDGGDSPAHRERAAALEAEGISVRLADAETLPEGTDLVVTSPGWKPGSPLFVAADAAGVDVVGDVEIAWRLRGPDAAPWLAVTGTNGKTTTTQMLASILSAAGLRTAAVGNIGTPIIDVVLSAEPHDVLAVELSSYQLHWAPSLRAHSAVVLNLAPDHLDWHGSMEAYAADKGRIYEGNRVACVYNAADKATEDLVREADVEEGCRAIGFTLGTPAPSQLGVVEGILVDRAFVEDRGRQAQELAEVTDVQPPAPHNIANALAAAALARAFGVPAAAVRDGLRAFRPDAHRIQHVADVGGVAYIDDSKATNTHAAEASLAAYESIVWIAGGLAKGATFDELVAKSAKRLRGVVLFGADRALIREALARHAPEVPVVDLDRTDTGAMLEAVQEATRLACPGDTVLMAPACASMDMFTNYNQRGDRFAEAVRELGAASA</sequence>
<dbReference type="Gene3D" id="3.90.190.20">
    <property type="entry name" value="Mur ligase, C-terminal domain"/>
    <property type="match status" value="1"/>
</dbReference>
<keyword evidence="6 9" id="KW-0547">Nucleotide-binding</keyword>
<evidence type="ECO:0000313" key="14">
    <source>
        <dbReference type="Proteomes" id="UP000317378"/>
    </source>
</evidence>
<dbReference type="PANTHER" id="PTHR43692:SF1">
    <property type="entry name" value="UDP-N-ACETYLMURAMOYLALANINE--D-GLUTAMATE LIGASE"/>
    <property type="match status" value="1"/>
</dbReference>
<dbReference type="Proteomes" id="UP000317378">
    <property type="component" value="Unassembled WGS sequence"/>
</dbReference>
<evidence type="ECO:0000256" key="4">
    <source>
        <dbReference type="ARBA" id="ARBA00022598"/>
    </source>
</evidence>
<dbReference type="Gene3D" id="3.40.50.720">
    <property type="entry name" value="NAD(P)-binding Rossmann-like Domain"/>
    <property type="match status" value="1"/>
</dbReference>
<keyword evidence="7 9" id="KW-0067">ATP-binding</keyword>
<evidence type="ECO:0000256" key="6">
    <source>
        <dbReference type="ARBA" id="ARBA00022741"/>
    </source>
</evidence>
<dbReference type="NCBIfam" id="TIGR01087">
    <property type="entry name" value="murD"/>
    <property type="match status" value="1"/>
</dbReference>
<keyword evidence="9 10" id="KW-0961">Cell wall biogenesis/degradation</keyword>
<comment type="similarity">
    <text evidence="9">Belongs to the MurCDEF family.</text>
</comment>